<dbReference type="EMBL" id="MORL01000019">
    <property type="protein sequence ID" value="OIN56721.1"/>
    <property type="molecule type" value="Genomic_DNA"/>
</dbReference>
<dbReference type="OrthoDB" id="1489643at2"/>
<comment type="caution">
    <text evidence="2">The sequence shown here is derived from an EMBL/GenBank/DDBJ whole genome shotgun (WGS) entry which is preliminary data.</text>
</comment>
<feature type="signal peptide" evidence="1">
    <location>
        <begin position="1"/>
        <end position="19"/>
    </location>
</feature>
<evidence type="ECO:0000313" key="3">
    <source>
        <dbReference type="Proteomes" id="UP000181790"/>
    </source>
</evidence>
<dbReference type="AlphaFoldDB" id="A0A1S2VD94"/>
<accession>A0A1S2VD94</accession>
<gene>
    <name evidence="2" type="ORF">BLX24_23355</name>
</gene>
<evidence type="ECO:0000313" key="2">
    <source>
        <dbReference type="EMBL" id="OIN56721.1"/>
    </source>
</evidence>
<keyword evidence="1" id="KW-0732">Signal</keyword>
<protein>
    <submittedName>
        <fullName evidence="2">Uncharacterized protein</fullName>
    </submittedName>
</protein>
<organism evidence="2 3">
    <name type="scientific">Arsenicibacter rosenii</name>
    <dbReference type="NCBI Taxonomy" id="1750698"/>
    <lineage>
        <taxon>Bacteria</taxon>
        <taxon>Pseudomonadati</taxon>
        <taxon>Bacteroidota</taxon>
        <taxon>Cytophagia</taxon>
        <taxon>Cytophagales</taxon>
        <taxon>Spirosomataceae</taxon>
        <taxon>Arsenicibacter</taxon>
    </lineage>
</organism>
<dbReference type="PROSITE" id="PS51257">
    <property type="entry name" value="PROKAR_LIPOPROTEIN"/>
    <property type="match status" value="1"/>
</dbReference>
<keyword evidence="3" id="KW-1185">Reference proteome</keyword>
<dbReference type="Proteomes" id="UP000181790">
    <property type="component" value="Unassembled WGS sequence"/>
</dbReference>
<sequence length="394" mass="45337">MFRLIVFICLLAGWLSACSSGQTAFREGNYDLAVQRAAFRLQQAKGPFKRGHRLAHIIIREAFVRAYNQHQAAIRQLSARPDPANPFRWEPVFQRYTQLQLLTDNARSGSPHQCDSCAAWLATYPASYATQQHEVRQLAAEDRYQAAEDAFAERIRDRLAAKEAYLNYNKATDWVPGYRDSRDKSAQALPFAILRVVVDPIGPTREIDSDDNRELEQLIFRNIERNPTPSTFVRLYLPQQAVDTDFNVHQVVQMKVTDYSPFNETLSSSSTKVYSNQTYKVGEKKINDSTKVAIMEKVSGTLTTHRREIKAGLDLRMRALNTFTDKVVWEETVWETRTWVTEWETFSGDDRALNGNSLKTADLHPPSRWQLYSSMRDELADDVARRLRSRYAKD</sequence>
<feature type="chain" id="PRO_5010386728" evidence="1">
    <location>
        <begin position="20"/>
        <end position="394"/>
    </location>
</feature>
<reference evidence="2 3" key="1">
    <citation type="submission" date="2016-10" db="EMBL/GenBank/DDBJ databases">
        <title>Arsenicibacter rosenii gen. nov., sp. nov., an efficient arsenic-methylating bacterium isolated from an arsenic-contaminated paddy soil.</title>
        <authorList>
            <person name="Huang K."/>
        </authorList>
    </citation>
    <scope>NUCLEOTIDE SEQUENCE [LARGE SCALE GENOMIC DNA]</scope>
    <source>
        <strain evidence="2 3">SM-1</strain>
    </source>
</reference>
<name>A0A1S2VD94_9BACT</name>
<proteinExistence type="predicted"/>
<evidence type="ECO:0000256" key="1">
    <source>
        <dbReference type="SAM" id="SignalP"/>
    </source>
</evidence>
<dbReference type="RefSeq" id="WP_071505638.1">
    <property type="nucleotide sequence ID" value="NZ_MORL01000019.1"/>
</dbReference>